<protein>
    <recommendedName>
        <fullName evidence="4">Lipoprotein</fullName>
    </recommendedName>
</protein>
<proteinExistence type="predicted"/>
<dbReference type="PATRIC" id="fig|1454004.3.peg.3796"/>
<dbReference type="STRING" id="1454004.AW11_03689"/>
<feature type="region of interest" description="Disordered" evidence="1">
    <location>
        <begin position="327"/>
        <end position="356"/>
    </location>
</feature>
<evidence type="ECO:0008006" key="4">
    <source>
        <dbReference type="Google" id="ProtNLM"/>
    </source>
</evidence>
<dbReference type="eggNOG" id="ENOG502ZBER">
    <property type="taxonomic scope" value="Bacteria"/>
</dbReference>
<keyword evidence="3" id="KW-1185">Reference proteome</keyword>
<dbReference type="AlphaFoldDB" id="A0A011Q7L1"/>
<organism evidence="2 3">
    <name type="scientific">Accumulibacter regalis</name>
    <dbReference type="NCBI Taxonomy" id="522306"/>
    <lineage>
        <taxon>Bacteria</taxon>
        <taxon>Pseudomonadati</taxon>
        <taxon>Pseudomonadota</taxon>
        <taxon>Betaproteobacteria</taxon>
        <taxon>Candidatus Accumulibacter</taxon>
    </lineage>
</organism>
<evidence type="ECO:0000313" key="2">
    <source>
        <dbReference type="EMBL" id="EXI85130.1"/>
    </source>
</evidence>
<reference evidence="2" key="1">
    <citation type="submission" date="2014-02" db="EMBL/GenBank/DDBJ databases">
        <title>Expanding our view of genomic diversity in Candidatus Accumulibacter clades.</title>
        <authorList>
            <person name="Skennerton C.T."/>
            <person name="Barr J.J."/>
            <person name="Slater F.R."/>
            <person name="Bond P.L."/>
            <person name="Tyson G.W."/>
        </authorList>
    </citation>
    <scope>NUCLEOTIDE SEQUENCE [LARGE SCALE GENOMIC DNA]</scope>
</reference>
<name>A0A011Q7L1_ACCRE</name>
<comment type="caution">
    <text evidence="2">The sequence shown here is derived from an EMBL/GenBank/DDBJ whole genome shotgun (WGS) entry which is preliminary data.</text>
</comment>
<accession>A0A011Q7L1</accession>
<sequence length="405" mass="43895">MKSPSPRTATSGLAKVARSAAPALFALAVAGCAGPPVLERQVLGYDEVTSRLDQKLLLLNIARTDNGKPVHFTSTSTIAATFNWTTTLGVGGEWHRTSGDSFLGLNAGTGASENPTFSIHPLSGQAFTERVLTPFKDQSFEFLVFQGGAIDRVTRLLASGIEVQNSDGSFARFIANDPALDQEYTEFRRIATHLRWLNDNRKLFVRTLVFEEPIAPALKTAPSAADVINADKEGLQWRRTADGSYQLARFQAGRVVVMNVDPMSLSNQARFELNERIKRNPRGFVFLDVRPDGPGGDFAIRGAIKLRSMLQMLAFVANGARAVPEFDVAPDPRTGPTAENPRSSLHIEISDSPPPGTIASVDFAGRSYSVGDTQWDRATFAMLGDLFQTAVGEVKGVDLPITISK</sequence>
<gene>
    <name evidence="2" type="ORF">AW11_03689</name>
</gene>
<dbReference type="PROSITE" id="PS51257">
    <property type="entry name" value="PROKAR_LIPOPROTEIN"/>
    <property type="match status" value="1"/>
</dbReference>
<dbReference type="EMBL" id="JEMY01000059">
    <property type="protein sequence ID" value="EXI85130.1"/>
    <property type="molecule type" value="Genomic_DNA"/>
</dbReference>
<evidence type="ECO:0000313" key="3">
    <source>
        <dbReference type="Proteomes" id="UP000022141"/>
    </source>
</evidence>
<dbReference type="Proteomes" id="UP000022141">
    <property type="component" value="Unassembled WGS sequence"/>
</dbReference>
<evidence type="ECO:0000256" key="1">
    <source>
        <dbReference type="SAM" id="MobiDB-lite"/>
    </source>
</evidence>